<name>A0A544QX47_9FIRM</name>
<dbReference type="AlphaFoldDB" id="A0A544QX47"/>
<organism evidence="4 5">
    <name type="scientific">Peptacetobacter hominis</name>
    <dbReference type="NCBI Taxonomy" id="2743610"/>
    <lineage>
        <taxon>Bacteria</taxon>
        <taxon>Bacillati</taxon>
        <taxon>Bacillota</taxon>
        <taxon>Clostridia</taxon>
        <taxon>Peptostreptococcales</taxon>
        <taxon>Peptostreptococcaceae</taxon>
        <taxon>Peptacetobacter</taxon>
    </lineage>
</organism>
<dbReference type="GO" id="GO:0016747">
    <property type="term" value="F:acyltransferase activity, transferring groups other than amino-acyl groups"/>
    <property type="evidence" value="ECO:0007669"/>
    <property type="project" value="InterPro"/>
</dbReference>
<evidence type="ECO:0000313" key="5">
    <source>
        <dbReference type="Proteomes" id="UP000317863"/>
    </source>
</evidence>
<dbReference type="EMBL" id="SGJB01000003">
    <property type="protein sequence ID" value="TQQ85241.1"/>
    <property type="molecule type" value="Genomic_DNA"/>
</dbReference>
<dbReference type="InterPro" id="IPR000182">
    <property type="entry name" value="GNAT_dom"/>
</dbReference>
<dbReference type="PANTHER" id="PTHR43800:SF1">
    <property type="entry name" value="PEPTIDYL-LYSINE N-ACETYLTRANSFERASE YJAB"/>
    <property type="match status" value="1"/>
</dbReference>
<dbReference type="OrthoDB" id="88131at2"/>
<accession>A0A544QX47</accession>
<dbReference type="Pfam" id="PF13673">
    <property type="entry name" value="Acetyltransf_10"/>
    <property type="match status" value="1"/>
</dbReference>
<dbReference type="PANTHER" id="PTHR43800">
    <property type="entry name" value="PEPTIDYL-LYSINE N-ACETYLTRANSFERASE YJAB"/>
    <property type="match status" value="1"/>
</dbReference>
<evidence type="ECO:0000256" key="2">
    <source>
        <dbReference type="ARBA" id="ARBA00023315"/>
    </source>
</evidence>
<comment type="caution">
    <text evidence="4">The sequence shown here is derived from an EMBL/GenBank/DDBJ whole genome shotgun (WGS) entry which is preliminary data.</text>
</comment>
<dbReference type="CDD" id="cd04301">
    <property type="entry name" value="NAT_SF"/>
    <property type="match status" value="1"/>
</dbReference>
<evidence type="ECO:0000313" key="4">
    <source>
        <dbReference type="EMBL" id="TQQ85241.1"/>
    </source>
</evidence>
<keyword evidence="2" id="KW-0012">Acyltransferase</keyword>
<dbReference type="Gene3D" id="3.40.630.30">
    <property type="match status" value="1"/>
</dbReference>
<gene>
    <name evidence="4" type="ORF">EXD82_02245</name>
</gene>
<sequence length="147" mass="17069">MNIVEIKKRSSELILKLIDVWEKSVRATHTFLSDEEINSIRNYVPEALYNVEHLAIINGYDNYPIAFIGIEDDSLEMLFVSPENRGKGIGKTLVKYGIENYGINRVTVNEQNPQAIGFYEHMGFKTFKRTDYDEQGNPYPILYMRIK</sequence>
<dbReference type="SUPFAM" id="SSF55729">
    <property type="entry name" value="Acyl-CoA N-acyltransferases (Nat)"/>
    <property type="match status" value="1"/>
</dbReference>
<protein>
    <submittedName>
        <fullName evidence="4">GNAT family N-acetyltransferase</fullName>
    </submittedName>
</protein>
<dbReference type="PROSITE" id="PS51186">
    <property type="entry name" value="GNAT"/>
    <property type="match status" value="1"/>
</dbReference>
<proteinExistence type="predicted"/>
<feature type="domain" description="N-acetyltransferase" evidence="3">
    <location>
        <begin position="4"/>
        <end position="147"/>
    </location>
</feature>
<keyword evidence="1 4" id="KW-0808">Transferase</keyword>
<dbReference type="RefSeq" id="WP_142535298.1">
    <property type="nucleotide sequence ID" value="NZ_SGJB01000003.1"/>
</dbReference>
<dbReference type="InterPro" id="IPR016181">
    <property type="entry name" value="Acyl_CoA_acyltransferase"/>
</dbReference>
<evidence type="ECO:0000256" key="1">
    <source>
        <dbReference type="ARBA" id="ARBA00022679"/>
    </source>
</evidence>
<dbReference type="Proteomes" id="UP000317863">
    <property type="component" value="Unassembled WGS sequence"/>
</dbReference>
<keyword evidence="5" id="KW-1185">Reference proteome</keyword>
<evidence type="ECO:0000259" key="3">
    <source>
        <dbReference type="PROSITE" id="PS51186"/>
    </source>
</evidence>
<reference evidence="4 5" key="1">
    <citation type="submission" date="2019-02" db="EMBL/GenBank/DDBJ databases">
        <title>Peptostreptococcaceae bacterium ZHW00191 nov., a new bacterium isolated from the human gut.</title>
        <authorList>
            <person name="Zhou H.-W."/>
            <person name="Chen X.-J."/>
        </authorList>
    </citation>
    <scope>NUCLEOTIDE SEQUENCE [LARGE SCALE GENOMIC DNA]</scope>
    <source>
        <strain evidence="4 5">ZHW00191</strain>
    </source>
</reference>